<dbReference type="AlphaFoldDB" id="A0A8K0R6M1"/>
<reference evidence="2" key="1">
    <citation type="journal article" date="2021" name="Nat. Commun.">
        <title>Genetic determinants of endophytism in the Arabidopsis root mycobiome.</title>
        <authorList>
            <person name="Mesny F."/>
            <person name="Miyauchi S."/>
            <person name="Thiergart T."/>
            <person name="Pickel B."/>
            <person name="Atanasova L."/>
            <person name="Karlsson M."/>
            <person name="Huettel B."/>
            <person name="Barry K.W."/>
            <person name="Haridas S."/>
            <person name="Chen C."/>
            <person name="Bauer D."/>
            <person name="Andreopoulos W."/>
            <person name="Pangilinan J."/>
            <person name="LaButti K."/>
            <person name="Riley R."/>
            <person name="Lipzen A."/>
            <person name="Clum A."/>
            <person name="Drula E."/>
            <person name="Henrissat B."/>
            <person name="Kohler A."/>
            <person name="Grigoriev I.V."/>
            <person name="Martin F.M."/>
            <person name="Hacquard S."/>
        </authorList>
    </citation>
    <scope>NUCLEOTIDE SEQUENCE</scope>
    <source>
        <strain evidence="2">MPI-SDFR-AT-0120</strain>
    </source>
</reference>
<evidence type="ECO:0000313" key="2">
    <source>
        <dbReference type="EMBL" id="KAH7086493.1"/>
    </source>
</evidence>
<name>A0A8K0R6M1_9PLEO</name>
<dbReference type="OrthoDB" id="3774142at2759"/>
<dbReference type="EMBL" id="JAGMVJ010000011">
    <property type="protein sequence ID" value="KAH7086493.1"/>
    <property type="molecule type" value="Genomic_DNA"/>
</dbReference>
<gene>
    <name evidence="2" type="ORF">FB567DRAFT_72326</name>
</gene>
<feature type="region of interest" description="Disordered" evidence="1">
    <location>
        <begin position="52"/>
        <end position="163"/>
    </location>
</feature>
<comment type="caution">
    <text evidence="2">The sequence shown here is derived from an EMBL/GenBank/DDBJ whole genome shotgun (WGS) entry which is preliminary data.</text>
</comment>
<feature type="compositionally biased region" description="Basic and acidic residues" evidence="1">
    <location>
        <begin position="124"/>
        <end position="136"/>
    </location>
</feature>
<accession>A0A8K0R6M1</accession>
<sequence>MSEREHSPRPIGFVSAISDTNVKDNETSEQLENHKGHSPLHNVAHYLKNAVTLEPKNDEQRRESAITEHEHRNDHGGKEAERHFWESHRKHSGKAACQQSHEHSADCEQPLRPQKDATPNAPQAKEHADKKAEHHFWQMHHKQHNNKESAHTEPQHHHDGATDDAVGHVMASKDQKLKTGGPVMGTLL</sequence>
<proteinExistence type="predicted"/>
<protein>
    <submittedName>
        <fullName evidence="2">Uncharacterized protein</fullName>
    </submittedName>
</protein>
<feature type="region of interest" description="Disordered" evidence="1">
    <location>
        <begin position="1"/>
        <end position="40"/>
    </location>
</feature>
<keyword evidence="3" id="KW-1185">Reference proteome</keyword>
<evidence type="ECO:0000256" key="1">
    <source>
        <dbReference type="SAM" id="MobiDB-lite"/>
    </source>
</evidence>
<evidence type="ECO:0000313" key="3">
    <source>
        <dbReference type="Proteomes" id="UP000813461"/>
    </source>
</evidence>
<feature type="compositionally biased region" description="Basic and acidic residues" evidence="1">
    <location>
        <begin position="21"/>
        <end position="35"/>
    </location>
</feature>
<dbReference type="Proteomes" id="UP000813461">
    <property type="component" value="Unassembled WGS sequence"/>
</dbReference>
<feature type="compositionally biased region" description="Basic and acidic residues" evidence="1">
    <location>
        <begin position="55"/>
        <end position="87"/>
    </location>
</feature>
<organism evidence="2 3">
    <name type="scientific">Paraphoma chrysanthemicola</name>
    <dbReference type="NCBI Taxonomy" id="798071"/>
    <lineage>
        <taxon>Eukaryota</taxon>
        <taxon>Fungi</taxon>
        <taxon>Dikarya</taxon>
        <taxon>Ascomycota</taxon>
        <taxon>Pezizomycotina</taxon>
        <taxon>Dothideomycetes</taxon>
        <taxon>Pleosporomycetidae</taxon>
        <taxon>Pleosporales</taxon>
        <taxon>Pleosporineae</taxon>
        <taxon>Phaeosphaeriaceae</taxon>
        <taxon>Paraphoma</taxon>
    </lineage>
</organism>
<feature type="compositionally biased region" description="Basic and acidic residues" evidence="1">
    <location>
        <begin position="145"/>
        <end position="161"/>
    </location>
</feature>